<feature type="chain" id="PRO_5020373220" evidence="1">
    <location>
        <begin position="21"/>
        <end position="180"/>
    </location>
</feature>
<feature type="domain" description="Cupin type-2" evidence="2">
    <location>
        <begin position="90"/>
        <end position="150"/>
    </location>
</feature>
<dbReference type="GO" id="GO:0016853">
    <property type="term" value="F:isomerase activity"/>
    <property type="evidence" value="ECO:0007669"/>
    <property type="project" value="UniProtKB-KW"/>
</dbReference>
<dbReference type="PANTHER" id="PTHR36440">
    <property type="entry name" value="PUTATIVE (AFU_ORTHOLOGUE AFUA_8G07350)-RELATED"/>
    <property type="match status" value="1"/>
</dbReference>
<dbReference type="InterPro" id="IPR053146">
    <property type="entry name" value="QDO-like"/>
</dbReference>
<dbReference type="InterPro" id="IPR011051">
    <property type="entry name" value="RmlC_Cupin_sf"/>
</dbReference>
<evidence type="ECO:0000313" key="3">
    <source>
        <dbReference type="EMBL" id="TDX86231.1"/>
    </source>
</evidence>
<name>A0A4V3H2S0_9FLAO</name>
<dbReference type="Proteomes" id="UP000295313">
    <property type="component" value="Unassembled WGS sequence"/>
</dbReference>
<sequence>MKRKNFIATALLAIPTLSFAGIINFDKIKTNVSKLTKKPFIVKSGESRFGGKLTTPKDAFLHCKVSSTDTQESLFIQTSTPKIFERIGGPPPHIHKYEDETIYVVSGEFVVHLEGKDFKVKTGDTVFIPRGTLHTILNPIENNPGTVVVICSPAPKKVEDFFGYISANGSIPTDIIPEGW</sequence>
<dbReference type="EMBL" id="SOEO01000001">
    <property type="protein sequence ID" value="TDX86231.1"/>
    <property type="molecule type" value="Genomic_DNA"/>
</dbReference>
<keyword evidence="1" id="KW-0732">Signal</keyword>
<dbReference type="PANTHER" id="PTHR36440:SF1">
    <property type="entry name" value="PUTATIVE (AFU_ORTHOLOGUE AFUA_8G07350)-RELATED"/>
    <property type="match status" value="1"/>
</dbReference>
<proteinExistence type="predicted"/>
<reference evidence="3 4" key="1">
    <citation type="submission" date="2019-03" db="EMBL/GenBank/DDBJ databases">
        <title>Genomic Encyclopedia of Type Strains, Phase III (KMG-III): the genomes of soil and plant-associated and newly described type strains.</title>
        <authorList>
            <person name="Whitman W."/>
        </authorList>
    </citation>
    <scope>NUCLEOTIDE SEQUENCE [LARGE SCALE GENOMIC DNA]</scope>
    <source>
        <strain evidence="3 4">CGMCC 1.12802</strain>
    </source>
</reference>
<evidence type="ECO:0000313" key="4">
    <source>
        <dbReference type="Proteomes" id="UP000295313"/>
    </source>
</evidence>
<comment type="caution">
    <text evidence="3">The sequence shown here is derived from an EMBL/GenBank/DDBJ whole genome shotgun (WGS) entry which is preliminary data.</text>
</comment>
<evidence type="ECO:0000259" key="2">
    <source>
        <dbReference type="Pfam" id="PF07883"/>
    </source>
</evidence>
<keyword evidence="4" id="KW-1185">Reference proteome</keyword>
<dbReference type="InterPro" id="IPR013096">
    <property type="entry name" value="Cupin_2"/>
</dbReference>
<dbReference type="SUPFAM" id="SSF51182">
    <property type="entry name" value="RmlC-like cupins"/>
    <property type="match status" value="1"/>
</dbReference>
<protein>
    <submittedName>
        <fullName evidence="3">Mannose-6-phosphate isomerase-like protein (Cupin superfamily)</fullName>
    </submittedName>
</protein>
<accession>A0A4V3H2S0</accession>
<keyword evidence="3" id="KW-0413">Isomerase</keyword>
<dbReference type="AlphaFoldDB" id="A0A4V3H2S0"/>
<dbReference type="RefSeq" id="WP_166668156.1">
    <property type="nucleotide sequence ID" value="NZ_SOEO01000001.1"/>
</dbReference>
<dbReference type="InterPro" id="IPR014710">
    <property type="entry name" value="RmlC-like_jellyroll"/>
</dbReference>
<evidence type="ECO:0000256" key="1">
    <source>
        <dbReference type="SAM" id="SignalP"/>
    </source>
</evidence>
<organism evidence="3 4">
    <name type="scientific">Epilithonimonas xixisoli</name>
    <dbReference type="NCBI Taxonomy" id="1476462"/>
    <lineage>
        <taxon>Bacteria</taxon>
        <taxon>Pseudomonadati</taxon>
        <taxon>Bacteroidota</taxon>
        <taxon>Flavobacteriia</taxon>
        <taxon>Flavobacteriales</taxon>
        <taxon>Weeksellaceae</taxon>
        <taxon>Chryseobacterium group</taxon>
        <taxon>Epilithonimonas</taxon>
    </lineage>
</organism>
<gene>
    <name evidence="3" type="ORF">B0I22_0342</name>
</gene>
<dbReference type="Gene3D" id="2.60.120.10">
    <property type="entry name" value="Jelly Rolls"/>
    <property type="match status" value="1"/>
</dbReference>
<feature type="signal peptide" evidence="1">
    <location>
        <begin position="1"/>
        <end position="20"/>
    </location>
</feature>
<dbReference type="Pfam" id="PF07883">
    <property type="entry name" value="Cupin_2"/>
    <property type="match status" value="1"/>
</dbReference>